<name>A0ABC8UD72_9AQUA</name>
<dbReference type="AlphaFoldDB" id="A0ABC8UD72"/>
<feature type="transmembrane region" description="Helical" evidence="1">
    <location>
        <begin position="222"/>
        <end position="245"/>
    </location>
</feature>
<keyword evidence="1" id="KW-0472">Membrane</keyword>
<dbReference type="PANTHER" id="PTHR34115">
    <property type="entry name" value="PROTEIN, PUTATIVE-RELATED"/>
    <property type="match status" value="1"/>
</dbReference>
<keyword evidence="3" id="KW-1185">Reference proteome</keyword>
<evidence type="ECO:0000313" key="3">
    <source>
        <dbReference type="Proteomes" id="UP001642360"/>
    </source>
</evidence>
<proteinExistence type="predicted"/>
<dbReference type="InterPro" id="IPR053258">
    <property type="entry name" value="Ca-permeable_cation_channel"/>
</dbReference>
<dbReference type="Proteomes" id="UP001642360">
    <property type="component" value="Unassembled WGS sequence"/>
</dbReference>
<dbReference type="EMBL" id="CAUOFW020007246">
    <property type="protein sequence ID" value="CAK9178173.1"/>
    <property type="molecule type" value="Genomic_DNA"/>
</dbReference>
<reference evidence="2 3" key="1">
    <citation type="submission" date="2024-02" db="EMBL/GenBank/DDBJ databases">
        <authorList>
            <person name="Vignale AGUSTIN F."/>
            <person name="Sosa J E."/>
            <person name="Modenutti C."/>
        </authorList>
    </citation>
    <scope>NUCLEOTIDE SEQUENCE [LARGE SCALE GENOMIC DNA]</scope>
</reference>
<dbReference type="PANTHER" id="PTHR34115:SF5">
    <property type="entry name" value="PROTEIN, PUTATIVE-RELATED"/>
    <property type="match status" value="1"/>
</dbReference>
<sequence>MEEPKVGMLFNSIDVVMEFYTRCGKEMSFAVSKRISTKGDYGEVRYVTVACTRNGNNTIPEINNSGKGQSYWHPAMDASSISSSDMKWYLSMAQTARTTFLHRGWTSFSGHFNAASIDMRFNVTEGQRTSPSRHAILTFIVPVIINLQQLKFQGKDKTPFETHPKTMGFTITSLLLYSVLSEAKPRLSSPTYATIVHHGMALFGFLSLASLASTLFPDSVMPVLYVVFIMLSAGGLLHFFCWTVMGQSVQSSLPVRSMLCRLTDSHRGRAHAFMNERDTLPV</sequence>
<gene>
    <name evidence="2" type="ORF">ILEXP_LOCUS48090</name>
</gene>
<comment type="caution">
    <text evidence="2">The sequence shown here is derived from an EMBL/GenBank/DDBJ whole genome shotgun (WGS) entry which is preliminary data.</text>
</comment>
<accession>A0ABC8UD72</accession>
<organism evidence="2 3">
    <name type="scientific">Ilex paraguariensis</name>
    <name type="common">yerba mate</name>
    <dbReference type="NCBI Taxonomy" id="185542"/>
    <lineage>
        <taxon>Eukaryota</taxon>
        <taxon>Viridiplantae</taxon>
        <taxon>Streptophyta</taxon>
        <taxon>Embryophyta</taxon>
        <taxon>Tracheophyta</taxon>
        <taxon>Spermatophyta</taxon>
        <taxon>Magnoliopsida</taxon>
        <taxon>eudicotyledons</taxon>
        <taxon>Gunneridae</taxon>
        <taxon>Pentapetalae</taxon>
        <taxon>asterids</taxon>
        <taxon>campanulids</taxon>
        <taxon>Aquifoliales</taxon>
        <taxon>Aquifoliaceae</taxon>
        <taxon>Ilex</taxon>
    </lineage>
</organism>
<evidence type="ECO:0000256" key="1">
    <source>
        <dbReference type="SAM" id="Phobius"/>
    </source>
</evidence>
<keyword evidence="1" id="KW-1133">Transmembrane helix</keyword>
<evidence type="ECO:0000313" key="2">
    <source>
        <dbReference type="EMBL" id="CAK9178173.1"/>
    </source>
</evidence>
<feature type="transmembrane region" description="Helical" evidence="1">
    <location>
        <begin position="192"/>
        <end position="216"/>
    </location>
</feature>
<protein>
    <submittedName>
        <fullName evidence="2">Uncharacterized protein</fullName>
    </submittedName>
</protein>
<keyword evidence="1" id="KW-0812">Transmembrane</keyword>